<dbReference type="PANTHER" id="PTHR43008:SF4">
    <property type="entry name" value="CHAIN DEHYDROGENASE, PUTATIVE (AFU_ORTHOLOGUE AFUA_4G08710)-RELATED"/>
    <property type="match status" value="1"/>
</dbReference>
<dbReference type="EMBL" id="JACIJG010000032">
    <property type="protein sequence ID" value="MBB5704495.1"/>
    <property type="molecule type" value="Genomic_DNA"/>
</dbReference>
<reference evidence="3 4" key="1">
    <citation type="submission" date="2020-08" db="EMBL/GenBank/DDBJ databases">
        <title>Genomic Encyclopedia of Type Strains, Phase IV (KMG-IV): sequencing the most valuable type-strain genomes for metagenomic binning, comparative biology and taxonomic classification.</title>
        <authorList>
            <person name="Goeker M."/>
        </authorList>
    </citation>
    <scope>NUCLEOTIDE SEQUENCE [LARGE SCALE GENOMIC DNA]</scope>
    <source>
        <strain evidence="3 4">DSM 26944</strain>
    </source>
</reference>
<dbReference type="PANTHER" id="PTHR43008">
    <property type="entry name" value="BENZIL REDUCTASE"/>
    <property type="match status" value="1"/>
</dbReference>
<dbReference type="Proteomes" id="UP000555546">
    <property type="component" value="Unassembled WGS sequence"/>
</dbReference>
<dbReference type="SUPFAM" id="SSF51735">
    <property type="entry name" value="NAD(P)-binding Rossmann-fold domains"/>
    <property type="match status" value="1"/>
</dbReference>
<comment type="similarity">
    <text evidence="1">Belongs to the short-chain dehydrogenases/reductases (SDR) family.</text>
</comment>
<dbReference type="PRINTS" id="PR00081">
    <property type="entry name" value="GDHRDH"/>
</dbReference>
<dbReference type="AlphaFoldDB" id="A0A7W9B1F7"/>
<dbReference type="RefSeq" id="WP_183658102.1">
    <property type="nucleotide sequence ID" value="NZ_JACIJG010000032.1"/>
</dbReference>
<dbReference type="InterPro" id="IPR002347">
    <property type="entry name" value="SDR_fam"/>
</dbReference>
<dbReference type="Gene3D" id="3.40.50.720">
    <property type="entry name" value="NAD(P)-binding Rossmann-like Domain"/>
    <property type="match status" value="1"/>
</dbReference>
<evidence type="ECO:0000313" key="3">
    <source>
        <dbReference type="EMBL" id="MBB5704495.1"/>
    </source>
</evidence>
<keyword evidence="4" id="KW-1185">Reference proteome</keyword>
<sequence>MLKDKIVIVTGGARGIGAAICQVVCAQGGTAVIGDLNGAEEAAERLRALGFKAEGITLDVTKSSSVDAVVDRTVAQHGRIDGFVANAAFANSNALLDHSDEEWRRVMSVNLDGVFYSVRAAGGQMVKAGSGAIVAISSIAGVRAVRPELHAAYDVSKAAVAHLARVVGVEWAKAGVRVNAVGPGYTETELLKSVGIANPEILARWLDDIPTGRLLQPEQIANVVAFLLSDASSAINAQLIMADSGYSS</sequence>
<name>A0A7W9B1F7_9HYPH</name>
<evidence type="ECO:0000256" key="1">
    <source>
        <dbReference type="ARBA" id="ARBA00006484"/>
    </source>
</evidence>
<evidence type="ECO:0000256" key="2">
    <source>
        <dbReference type="ARBA" id="ARBA00023002"/>
    </source>
</evidence>
<comment type="caution">
    <text evidence="3">The sequence shown here is derived from an EMBL/GenBank/DDBJ whole genome shotgun (WGS) entry which is preliminary data.</text>
</comment>
<protein>
    <submittedName>
        <fullName evidence="3">NAD(P)-dependent dehydrogenase (Short-subunit alcohol dehydrogenase family)</fullName>
    </submittedName>
</protein>
<gene>
    <name evidence="3" type="ORF">FHS76_004413</name>
</gene>
<proteinExistence type="inferred from homology"/>
<dbReference type="GO" id="GO:0050664">
    <property type="term" value="F:oxidoreductase activity, acting on NAD(P)H, oxygen as acceptor"/>
    <property type="evidence" value="ECO:0007669"/>
    <property type="project" value="TreeGrafter"/>
</dbReference>
<organism evidence="3 4">
    <name type="scientific">Brucella daejeonensis</name>
    <dbReference type="NCBI Taxonomy" id="659015"/>
    <lineage>
        <taxon>Bacteria</taxon>
        <taxon>Pseudomonadati</taxon>
        <taxon>Pseudomonadota</taxon>
        <taxon>Alphaproteobacteria</taxon>
        <taxon>Hyphomicrobiales</taxon>
        <taxon>Brucellaceae</taxon>
        <taxon>Brucella/Ochrobactrum group</taxon>
        <taxon>Brucella</taxon>
    </lineage>
</organism>
<accession>A0A7W9B1F7</accession>
<dbReference type="Pfam" id="PF13561">
    <property type="entry name" value="adh_short_C2"/>
    <property type="match status" value="1"/>
</dbReference>
<evidence type="ECO:0000313" key="4">
    <source>
        <dbReference type="Proteomes" id="UP000555546"/>
    </source>
</evidence>
<dbReference type="FunFam" id="3.40.50.720:FF:000084">
    <property type="entry name" value="Short-chain dehydrogenase reductase"/>
    <property type="match status" value="1"/>
</dbReference>
<keyword evidence="2" id="KW-0560">Oxidoreductase</keyword>
<dbReference type="InterPro" id="IPR036291">
    <property type="entry name" value="NAD(P)-bd_dom_sf"/>
</dbReference>